<feature type="region of interest" description="Disordered" evidence="5">
    <location>
        <begin position="38"/>
        <end position="61"/>
    </location>
</feature>
<evidence type="ECO:0000256" key="4">
    <source>
        <dbReference type="PROSITE-ProRule" id="PRU00175"/>
    </source>
</evidence>
<name>A0A182S3K1_ANOFN</name>
<dbReference type="EnsemblMetazoa" id="AFUN014991-RA">
    <property type="protein sequence ID" value="AFUN014991-PA"/>
    <property type="gene ID" value="AFUN014991"/>
</dbReference>
<organism evidence="7">
    <name type="scientific">Anopheles funestus</name>
    <name type="common">African malaria mosquito</name>
    <dbReference type="NCBI Taxonomy" id="62324"/>
    <lineage>
        <taxon>Eukaryota</taxon>
        <taxon>Metazoa</taxon>
        <taxon>Ecdysozoa</taxon>
        <taxon>Arthropoda</taxon>
        <taxon>Hexapoda</taxon>
        <taxon>Insecta</taxon>
        <taxon>Pterygota</taxon>
        <taxon>Neoptera</taxon>
        <taxon>Endopterygota</taxon>
        <taxon>Diptera</taxon>
        <taxon>Nematocera</taxon>
        <taxon>Culicoidea</taxon>
        <taxon>Culicidae</taxon>
        <taxon>Anophelinae</taxon>
        <taxon>Anopheles</taxon>
    </lineage>
</organism>
<keyword evidence="3" id="KW-0862">Zinc</keyword>
<protein>
    <recommendedName>
        <fullName evidence="6">RING-type domain-containing protein</fullName>
    </recommendedName>
</protein>
<dbReference type="PANTHER" id="PTHR23041:SF78">
    <property type="entry name" value="E3 UBIQUITIN-PROTEIN LIGASE RNF4"/>
    <property type="match status" value="1"/>
</dbReference>
<evidence type="ECO:0000256" key="2">
    <source>
        <dbReference type="ARBA" id="ARBA00022771"/>
    </source>
</evidence>
<accession>A0A182S3K1</accession>
<feature type="domain" description="RING-type" evidence="6">
    <location>
        <begin position="276"/>
        <end position="316"/>
    </location>
</feature>
<dbReference type="InterPro" id="IPR001841">
    <property type="entry name" value="Znf_RING"/>
</dbReference>
<feature type="compositionally biased region" description="Low complexity" evidence="5">
    <location>
        <begin position="39"/>
        <end position="61"/>
    </location>
</feature>
<dbReference type="Pfam" id="PF13923">
    <property type="entry name" value="zf-C3HC4_2"/>
    <property type="match status" value="1"/>
</dbReference>
<dbReference type="InterPro" id="IPR017907">
    <property type="entry name" value="Znf_RING_CS"/>
</dbReference>
<dbReference type="PROSITE" id="PS50089">
    <property type="entry name" value="ZF_RING_2"/>
    <property type="match status" value="1"/>
</dbReference>
<proteinExistence type="predicted"/>
<evidence type="ECO:0000256" key="5">
    <source>
        <dbReference type="SAM" id="MobiDB-lite"/>
    </source>
</evidence>
<dbReference type="Gene3D" id="3.30.40.10">
    <property type="entry name" value="Zinc/RING finger domain, C3HC4 (zinc finger)"/>
    <property type="match status" value="1"/>
</dbReference>
<dbReference type="InterPro" id="IPR013083">
    <property type="entry name" value="Znf_RING/FYVE/PHD"/>
</dbReference>
<dbReference type="STRING" id="62324.A0A182S3K1"/>
<keyword evidence="2 4" id="KW-0863">Zinc-finger</keyword>
<dbReference type="VEuPathDB" id="VectorBase:AFUN014991"/>
<evidence type="ECO:0000256" key="1">
    <source>
        <dbReference type="ARBA" id="ARBA00022723"/>
    </source>
</evidence>
<dbReference type="GO" id="GO:0045944">
    <property type="term" value="P:positive regulation of transcription by RNA polymerase II"/>
    <property type="evidence" value="ECO:0007669"/>
    <property type="project" value="TreeGrafter"/>
</dbReference>
<dbReference type="SUPFAM" id="SSF57850">
    <property type="entry name" value="RING/U-box"/>
    <property type="match status" value="1"/>
</dbReference>
<evidence type="ECO:0000313" key="7">
    <source>
        <dbReference type="EnsemblMetazoa" id="AFUN014991-PA"/>
    </source>
</evidence>
<dbReference type="PROSITE" id="PS00518">
    <property type="entry name" value="ZF_RING_1"/>
    <property type="match status" value="1"/>
</dbReference>
<reference evidence="7" key="1">
    <citation type="submission" date="2020-05" db="UniProtKB">
        <authorList>
            <consortium name="EnsemblMetazoa"/>
        </authorList>
    </citation>
    <scope>IDENTIFICATION</scope>
    <source>
        <strain evidence="7">FUMOZ</strain>
    </source>
</reference>
<dbReference type="AlphaFoldDB" id="A0A182S3K1"/>
<dbReference type="GO" id="GO:0008270">
    <property type="term" value="F:zinc ion binding"/>
    <property type="evidence" value="ECO:0007669"/>
    <property type="project" value="UniProtKB-KW"/>
</dbReference>
<evidence type="ECO:0000256" key="3">
    <source>
        <dbReference type="ARBA" id="ARBA00022833"/>
    </source>
</evidence>
<dbReference type="InterPro" id="IPR047134">
    <property type="entry name" value="RNF4"/>
</dbReference>
<keyword evidence="1" id="KW-0479">Metal-binding</keyword>
<evidence type="ECO:0000259" key="6">
    <source>
        <dbReference type="PROSITE" id="PS50089"/>
    </source>
</evidence>
<dbReference type="PANTHER" id="PTHR23041">
    <property type="entry name" value="RING FINGER DOMAIN-CONTAINING"/>
    <property type="match status" value="1"/>
</dbReference>
<dbReference type="SMART" id="SM00184">
    <property type="entry name" value="RING"/>
    <property type="match status" value="1"/>
</dbReference>
<sequence length="333" mass="36639">MSQIKLECEDEINEMNASMQNLIEQADWLLSNLEHRTSHSSSSSSMFDDSSSNPSTSRNSMSANYIEPEIEQGMRSFVSEPPDHDVGSDSSGDTIILSNNDEAIAEQPVNSDGTRAAVANSSLAQEVIVIGTPIVTEPRNRQRVRRDAYPQNVDTSVIDLSNYPEFRTPPPTEPIVISSDEENYEPAAPPVTIQQPSVPNNWSSITISSYEVSVETAAPHSISLSVPNRRRIRRRNGRFTYTEDIESVESLVPPVIRSPPPPSQPAGSPKSMNIICPICYETLANQRAISTACGHVFCSNCIKLSLQTAKKCPICNKKITRANQMHPVYFSTG</sequence>
<dbReference type="VEuPathDB" id="VectorBase:AFUN2_011948"/>